<dbReference type="OrthoDB" id="439808at2759"/>
<proteinExistence type="predicted"/>
<accession>A0A8X7VWI1</accession>
<keyword evidence="6" id="KW-1185">Reference proteome</keyword>
<gene>
    <name evidence="5" type="ORF">Bca52824_012254</name>
</gene>
<dbReference type="InterPro" id="IPR000504">
    <property type="entry name" value="RRM_dom"/>
</dbReference>
<dbReference type="Pfam" id="PF00076">
    <property type="entry name" value="RRM_1"/>
    <property type="match status" value="1"/>
</dbReference>
<protein>
    <recommendedName>
        <fullName evidence="4">RRM domain-containing protein</fullName>
    </recommendedName>
</protein>
<feature type="region of interest" description="Disordered" evidence="3">
    <location>
        <begin position="76"/>
        <end position="104"/>
    </location>
</feature>
<dbReference type="InterPro" id="IPR035979">
    <property type="entry name" value="RBD_domain_sf"/>
</dbReference>
<evidence type="ECO:0000313" key="5">
    <source>
        <dbReference type="EMBL" id="KAG2319041.1"/>
    </source>
</evidence>
<evidence type="ECO:0000259" key="4">
    <source>
        <dbReference type="PROSITE" id="PS50102"/>
    </source>
</evidence>
<feature type="compositionally biased region" description="Gly residues" evidence="3">
    <location>
        <begin position="88"/>
        <end position="104"/>
    </location>
</feature>
<comment type="caution">
    <text evidence="5">The sequence shown here is derived from an EMBL/GenBank/DDBJ whole genome shotgun (WGS) entry which is preliminary data.</text>
</comment>
<dbReference type="SMART" id="SM00360">
    <property type="entry name" value="RRM"/>
    <property type="match status" value="1"/>
</dbReference>
<dbReference type="GO" id="GO:0003723">
    <property type="term" value="F:RNA binding"/>
    <property type="evidence" value="ECO:0007669"/>
    <property type="project" value="UniProtKB-UniRule"/>
</dbReference>
<dbReference type="InterPro" id="IPR012677">
    <property type="entry name" value="Nucleotide-bd_a/b_plait_sf"/>
</dbReference>
<dbReference type="PROSITE" id="PS50102">
    <property type="entry name" value="RRM"/>
    <property type="match status" value="1"/>
</dbReference>
<dbReference type="EMBL" id="JAAMPC010000003">
    <property type="protein sequence ID" value="KAG2319041.1"/>
    <property type="molecule type" value="Genomic_DNA"/>
</dbReference>
<evidence type="ECO:0000256" key="1">
    <source>
        <dbReference type="ARBA" id="ARBA00022884"/>
    </source>
</evidence>
<feature type="domain" description="RRM" evidence="4">
    <location>
        <begin position="7"/>
        <end position="85"/>
    </location>
</feature>
<evidence type="ECO:0000313" key="6">
    <source>
        <dbReference type="Proteomes" id="UP000886595"/>
    </source>
</evidence>
<dbReference type="CDD" id="cd21608">
    <property type="entry name" value="RRM2_NsCP33_like"/>
    <property type="match status" value="1"/>
</dbReference>
<organism evidence="5 6">
    <name type="scientific">Brassica carinata</name>
    <name type="common">Ethiopian mustard</name>
    <name type="synonym">Abyssinian cabbage</name>
    <dbReference type="NCBI Taxonomy" id="52824"/>
    <lineage>
        <taxon>Eukaryota</taxon>
        <taxon>Viridiplantae</taxon>
        <taxon>Streptophyta</taxon>
        <taxon>Embryophyta</taxon>
        <taxon>Tracheophyta</taxon>
        <taxon>Spermatophyta</taxon>
        <taxon>Magnoliopsida</taxon>
        <taxon>eudicotyledons</taxon>
        <taxon>Gunneridae</taxon>
        <taxon>Pentapetalae</taxon>
        <taxon>rosids</taxon>
        <taxon>malvids</taxon>
        <taxon>Brassicales</taxon>
        <taxon>Brassicaceae</taxon>
        <taxon>Brassiceae</taxon>
        <taxon>Brassica</taxon>
    </lineage>
</organism>
<dbReference type="Proteomes" id="UP000886595">
    <property type="component" value="Unassembled WGS sequence"/>
</dbReference>
<sequence length="104" mass="11259">MSAEVEYRCFVGGLAWATQDADLERTFSQFGEVIDYKIINDRETGRSRGFGFVTFKDEKSMRDAIEEMNGKELDGRTITVNEAQSRGSGDGGYGGNSGGGGGGW</sequence>
<dbReference type="InterPro" id="IPR048289">
    <property type="entry name" value="RRM2_NsCP33-like"/>
</dbReference>
<evidence type="ECO:0000256" key="3">
    <source>
        <dbReference type="SAM" id="MobiDB-lite"/>
    </source>
</evidence>
<dbReference type="InterPro" id="IPR050886">
    <property type="entry name" value="RNA-binding_reg"/>
</dbReference>
<keyword evidence="1 2" id="KW-0694">RNA-binding</keyword>
<evidence type="ECO:0000256" key="2">
    <source>
        <dbReference type="PROSITE-ProRule" id="PRU00176"/>
    </source>
</evidence>
<dbReference type="PANTHER" id="PTHR48024">
    <property type="entry name" value="GEO13361P1-RELATED"/>
    <property type="match status" value="1"/>
</dbReference>
<dbReference type="PANTHER" id="PTHR48024:SF34">
    <property type="entry name" value="GLYCINE-RICH RNA-BINDING PROTEIN 8-RELATED"/>
    <property type="match status" value="1"/>
</dbReference>
<dbReference type="Gene3D" id="3.30.70.330">
    <property type="match status" value="1"/>
</dbReference>
<reference evidence="5 6" key="1">
    <citation type="submission" date="2020-02" db="EMBL/GenBank/DDBJ databases">
        <authorList>
            <person name="Ma Q."/>
            <person name="Huang Y."/>
            <person name="Song X."/>
            <person name="Pei D."/>
        </authorList>
    </citation>
    <scope>NUCLEOTIDE SEQUENCE [LARGE SCALE GENOMIC DNA]</scope>
    <source>
        <strain evidence="5">Sxm20200214</strain>
        <tissue evidence="5">Leaf</tissue>
    </source>
</reference>
<name>A0A8X7VWI1_BRACI</name>
<dbReference type="SUPFAM" id="SSF54928">
    <property type="entry name" value="RNA-binding domain, RBD"/>
    <property type="match status" value="1"/>
</dbReference>
<dbReference type="AlphaFoldDB" id="A0A8X7VWI1"/>
<dbReference type="GO" id="GO:1990428">
    <property type="term" value="P:miRNA transport"/>
    <property type="evidence" value="ECO:0007669"/>
    <property type="project" value="TreeGrafter"/>
</dbReference>